<gene>
    <name evidence="1" type="ORF">C1H46_023402</name>
</gene>
<dbReference type="Pfam" id="PF00071">
    <property type="entry name" value="Ras"/>
    <property type="match status" value="1"/>
</dbReference>
<organism evidence="1 2">
    <name type="scientific">Malus baccata</name>
    <name type="common">Siberian crab apple</name>
    <name type="synonym">Pyrus baccata</name>
    <dbReference type="NCBI Taxonomy" id="106549"/>
    <lineage>
        <taxon>Eukaryota</taxon>
        <taxon>Viridiplantae</taxon>
        <taxon>Streptophyta</taxon>
        <taxon>Embryophyta</taxon>
        <taxon>Tracheophyta</taxon>
        <taxon>Spermatophyta</taxon>
        <taxon>Magnoliopsida</taxon>
        <taxon>eudicotyledons</taxon>
        <taxon>Gunneridae</taxon>
        <taxon>Pentapetalae</taxon>
        <taxon>rosids</taxon>
        <taxon>fabids</taxon>
        <taxon>Rosales</taxon>
        <taxon>Rosaceae</taxon>
        <taxon>Amygdaloideae</taxon>
        <taxon>Maleae</taxon>
        <taxon>Malus</taxon>
    </lineage>
</organism>
<dbReference type="Proteomes" id="UP000315295">
    <property type="component" value="Unassembled WGS sequence"/>
</dbReference>
<protein>
    <submittedName>
        <fullName evidence="1">Uncharacterized protein</fullName>
    </submittedName>
</protein>
<reference evidence="1 2" key="1">
    <citation type="journal article" date="2019" name="G3 (Bethesda)">
        <title>Sequencing of a Wild Apple (Malus baccata) Genome Unravels the Differences Between Cultivated and Wild Apple Species Regarding Disease Resistance and Cold Tolerance.</title>
        <authorList>
            <person name="Chen X."/>
        </authorList>
    </citation>
    <scope>NUCLEOTIDE SEQUENCE [LARGE SCALE GENOMIC DNA]</scope>
    <source>
        <strain evidence="2">cv. Shandingzi</strain>
        <tissue evidence="1">Leaves</tissue>
    </source>
</reference>
<dbReference type="AlphaFoldDB" id="A0A540LWY7"/>
<evidence type="ECO:0000313" key="1">
    <source>
        <dbReference type="EMBL" id="TQD91015.1"/>
    </source>
</evidence>
<accession>A0A540LWY7</accession>
<name>A0A540LWY7_MALBA</name>
<dbReference type="EMBL" id="VIEB01000435">
    <property type="protein sequence ID" value="TQD91015.1"/>
    <property type="molecule type" value="Genomic_DNA"/>
</dbReference>
<dbReference type="InterPro" id="IPR027417">
    <property type="entry name" value="P-loop_NTPase"/>
</dbReference>
<keyword evidence="2" id="KW-1185">Reference proteome</keyword>
<dbReference type="GO" id="GO:0003924">
    <property type="term" value="F:GTPase activity"/>
    <property type="evidence" value="ECO:0007669"/>
    <property type="project" value="InterPro"/>
</dbReference>
<dbReference type="InterPro" id="IPR001806">
    <property type="entry name" value="Small_GTPase"/>
</dbReference>
<evidence type="ECO:0000313" key="2">
    <source>
        <dbReference type="Proteomes" id="UP000315295"/>
    </source>
</evidence>
<dbReference type="GO" id="GO:0005525">
    <property type="term" value="F:GTP binding"/>
    <property type="evidence" value="ECO:0007669"/>
    <property type="project" value="InterPro"/>
</dbReference>
<proteinExistence type="predicted"/>
<dbReference type="SUPFAM" id="SSF52540">
    <property type="entry name" value="P-loop containing nucleoside triphosphate hydrolases"/>
    <property type="match status" value="1"/>
</dbReference>
<comment type="caution">
    <text evidence="1">The sequence shown here is derived from an EMBL/GenBank/DDBJ whole genome shotgun (WGS) entry which is preliminary data.</text>
</comment>
<sequence>MFDVLRQVLLGDVGVGKSSLVLPFVKGQFVEFQGYCDFLTEEKLLQAVEVGQVVTSFELPNLGCTFFQGNGTFETLNS</sequence>